<organism evidence="5 6">
    <name type="scientific">Paraburkholderia denitrificans</name>
    <dbReference type="NCBI Taxonomy" id="694025"/>
    <lineage>
        <taxon>Bacteria</taxon>
        <taxon>Pseudomonadati</taxon>
        <taxon>Pseudomonadota</taxon>
        <taxon>Betaproteobacteria</taxon>
        <taxon>Burkholderiales</taxon>
        <taxon>Burkholderiaceae</taxon>
        <taxon>Paraburkholderia</taxon>
    </lineage>
</organism>
<dbReference type="InterPro" id="IPR002110">
    <property type="entry name" value="Ankyrin_rpt"/>
</dbReference>
<dbReference type="EMBL" id="JBHSMP010000007">
    <property type="protein sequence ID" value="MFC5427916.1"/>
    <property type="molecule type" value="Genomic_DNA"/>
</dbReference>
<keyword evidence="6" id="KW-1185">Reference proteome</keyword>
<evidence type="ECO:0000256" key="2">
    <source>
        <dbReference type="ARBA" id="ARBA00023043"/>
    </source>
</evidence>
<dbReference type="PROSITE" id="PS50297">
    <property type="entry name" value="ANK_REP_REGION"/>
    <property type="match status" value="3"/>
</dbReference>
<evidence type="ECO:0000256" key="1">
    <source>
        <dbReference type="ARBA" id="ARBA00022737"/>
    </source>
</evidence>
<dbReference type="PROSITE" id="PS50088">
    <property type="entry name" value="ANK_REPEAT"/>
    <property type="match status" value="3"/>
</dbReference>
<sequence>MNSKPLLSIVSSARATGTARAIAARRVAAALVFGVSAAVLASAPVQAASITSLVKSVKFDDDKGVASDLGTGLDPNALDEQGNPLLVLAAREKSDKVAALLLDNPKTKIDAEDRAGENALMLAALNGDLDLVKLLITKGAQVNKTGWTPLHYAAANGNDDIAKLLLGYSAQVDALSPNGTTPLMMAARGDHMSTAKLLLDSGANINAKNQIGLNALDFAKQYKAPDAIKGLSARMAQSGGQSDNAAAPQNGAK</sequence>
<accession>A0ABW0J4J1</accession>
<dbReference type="SUPFAM" id="SSF48403">
    <property type="entry name" value="Ankyrin repeat"/>
    <property type="match status" value="1"/>
</dbReference>
<feature type="repeat" description="ANK" evidence="3">
    <location>
        <begin position="145"/>
        <end position="177"/>
    </location>
</feature>
<name>A0ABW0J4J1_9BURK</name>
<feature type="repeat" description="ANK" evidence="3">
    <location>
        <begin position="115"/>
        <end position="147"/>
    </location>
</feature>
<dbReference type="Pfam" id="PF00023">
    <property type="entry name" value="Ank"/>
    <property type="match status" value="1"/>
</dbReference>
<feature type="region of interest" description="Disordered" evidence="4">
    <location>
        <begin position="233"/>
        <end position="253"/>
    </location>
</feature>
<evidence type="ECO:0000313" key="6">
    <source>
        <dbReference type="Proteomes" id="UP001596103"/>
    </source>
</evidence>
<dbReference type="Proteomes" id="UP001596103">
    <property type="component" value="Unassembled WGS sequence"/>
</dbReference>
<comment type="caution">
    <text evidence="5">The sequence shown here is derived from an EMBL/GenBank/DDBJ whole genome shotgun (WGS) entry which is preliminary data.</text>
</comment>
<keyword evidence="2 3" id="KW-0040">ANK repeat</keyword>
<evidence type="ECO:0000256" key="3">
    <source>
        <dbReference type="PROSITE-ProRule" id="PRU00023"/>
    </source>
</evidence>
<protein>
    <submittedName>
        <fullName evidence="5">Ankyrin repeat domain-containing protein</fullName>
    </submittedName>
</protein>
<feature type="repeat" description="ANK" evidence="3">
    <location>
        <begin position="178"/>
        <end position="210"/>
    </location>
</feature>
<proteinExistence type="predicted"/>
<dbReference type="Pfam" id="PF12796">
    <property type="entry name" value="Ank_2"/>
    <property type="match status" value="1"/>
</dbReference>
<dbReference type="SMART" id="SM00248">
    <property type="entry name" value="ANK"/>
    <property type="match status" value="4"/>
</dbReference>
<dbReference type="PRINTS" id="PR01415">
    <property type="entry name" value="ANKYRIN"/>
</dbReference>
<dbReference type="RefSeq" id="WP_377709542.1">
    <property type="nucleotide sequence ID" value="NZ_JBHSMP010000007.1"/>
</dbReference>
<evidence type="ECO:0000256" key="4">
    <source>
        <dbReference type="SAM" id="MobiDB-lite"/>
    </source>
</evidence>
<reference evidence="6" key="1">
    <citation type="journal article" date="2019" name="Int. J. Syst. Evol. Microbiol.">
        <title>The Global Catalogue of Microorganisms (GCM) 10K type strain sequencing project: providing services to taxonomists for standard genome sequencing and annotation.</title>
        <authorList>
            <consortium name="The Broad Institute Genomics Platform"/>
            <consortium name="The Broad Institute Genome Sequencing Center for Infectious Disease"/>
            <person name="Wu L."/>
            <person name="Ma J."/>
        </authorList>
    </citation>
    <scope>NUCLEOTIDE SEQUENCE [LARGE SCALE GENOMIC DNA]</scope>
    <source>
        <strain evidence="6">CCUG 56042</strain>
    </source>
</reference>
<gene>
    <name evidence="5" type="ORF">ACFPTO_03695</name>
</gene>
<keyword evidence="1" id="KW-0677">Repeat</keyword>
<dbReference type="Gene3D" id="1.25.40.20">
    <property type="entry name" value="Ankyrin repeat-containing domain"/>
    <property type="match status" value="3"/>
</dbReference>
<evidence type="ECO:0000313" key="5">
    <source>
        <dbReference type="EMBL" id="MFC5427916.1"/>
    </source>
</evidence>
<dbReference type="PANTHER" id="PTHR24171">
    <property type="entry name" value="ANKYRIN REPEAT DOMAIN-CONTAINING PROTEIN 39-RELATED"/>
    <property type="match status" value="1"/>
</dbReference>
<dbReference type="InterPro" id="IPR036770">
    <property type="entry name" value="Ankyrin_rpt-contain_sf"/>
</dbReference>